<dbReference type="InterPro" id="IPR003718">
    <property type="entry name" value="OsmC/Ohr_fam"/>
</dbReference>
<gene>
    <name evidence="2" type="ORF">DMH04_52700</name>
</gene>
<reference evidence="2 3" key="1">
    <citation type="submission" date="2018-05" db="EMBL/GenBank/DDBJ databases">
        <title>Evolution of GPA BGCs.</title>
        <authorList>
            <person name="Waglechner N."/>
            <person name="Wright G.D."/>
        </authorList>
    </citation>
    <scope>NUCLEOTIDE SEQUENCE [LARGE SCALE GENOMIC DNA]</scope>
    <source>
        <strain evidence="2 3">A82846</strain>
    </source>
</reference>
<proteinExistence type="predicted"/>
<dbReference type="InterPro" id="IPR015946">
    <property type="entry name" value="KH_dom-like_a/b"/>
</dbReference>
<sequence>MIGPHHVPRRGATDDHLMGEHSMNPTPVQIRRAAPAKFVATNARGAEITIGRSQDGADFSPVELLMAALGACATLSADSVISRRLGDDAAIDMVVTAEKDVEADRVTSVETKFELDMAKLSEADQAQLVKLVTKAVDLTCTVSHSVEPGTPVKLTFA</sequence>
<feature type="region of interest" description="Disordered" evidence="1">
    <location>
        <begin position="1"/>
        <end position="23"/>
    </location>
</feature>
<dbReference type="Pfam" id="PF02566">
    <property type="entry name" value="OsmC"/>
    <property type="match status" value="1"/>
</dbReference>
<dbReference type="Proteomes" id="UP000287547">
    <property type="component" value="Unassembled WGS sequence"/>
</dbReference>
<dbReference type="AlphaFoldDB" id="A0A428Y3T8"/>
<accession>A0A428Y3T8</accession>
<evidence type="ECO:0000313" key="3">
    <source>
        <dbReference type="Proteomes" id="UP000287547"/>
    </source>
</evidence>
<dbReference type="PANTHER" id="PTHR34352">
    <property type="entry name" value="PROTEIN YHFA"/>
    <property type="match status" value="1"/>
</dbReference>
<organism evidence="2 3">
    <name type="scientific">Kibdelosporangium aridum</name>
    <dbReference type="NCBI Taxonomy" id="2030"/>
    <lineage>
        <taxon>Bacteria</taxon>
        <taxon>Bacillati</taxon>
        <taxon>Actinomycetota</taxon>
        <taxon>Actinomycetes</taxon>
        <taxon>Pseudonocardiales</taxon>
        <taxon>Pseudonocardiaceae</taxon>
        <taxon>Kibdelosporangium</taxon>
    </lineage>
</organism>
<dbReference type="InterPro" id="IPR036102">
    <property type="entry name" value="OsmC/Ohrsf"/>
</dbReference>
<name>A0A428Y3T8_KIBAR</name>
<evidence type="ECO:0000256" key="1">
    <source>
        <dbReference type="SAM" id="MobiDB-lite"/>
    </source>
</evidence>
<protein>
    <submittedName>
        <fullName evidence="2">OsmC family peroxiredoxin</fullName>
    </submittedName>
</protein>
<dbReference type="EMBL" id="QHKI01000106">
    <property type="protein sequence ID" value="RSM62188.1"/>
    <property type="molecule type" value="Genomic_DNA"/>
</dbReference>
<dbReference type="SUPFAM" id="SSF82784">
    <property type="entry name" value="OsmC-like"/>
    <property type="match status" value="1"/>
</dbReference>
<evidence type="ECO:0000313" key="2">
    <source>
        <dbReference type="EMBL" id="RSM62188.1"/>
    </source>
</evidence>
<dbReference type="Gene3D" id="3.30.300.20">
    <property type="match status" value="1"/>
</dbReference>
<dbReference type="OrthoDB" id="4864805at2"/>
<comment type="caution">
    <text evidence="2">The sequence shown here is derived from an EMBL/GenBank/DDBJ whole genome shotgun (WGS) entry which is preliminary data.</text>
</comment>
<dbReference type="PANTHER" id="PTHR34352:SF1">
    <property type="entry name" value="PROTEIN YHFA"/>
    <property type="match status" value="1"/>
</dbReference>